<sequence length="325" mass="34985">MRFLITGGAGFIGSHLTRFLISEGHKVLVLDNFSTGSPGNLNSEPGTPAPEVVDGSACDRKLVDECTGRVDAVFHLAAAVGTFTIARRTIESLRTNLLGTEAVVEAACEHRIPLLLSSTSEVYGLNPKPGLTEEDDRILGSPPHSRWSYAEAKSVDETIARAHAVEHGLDVVIARLFNTVGPGQSGEYGMVIPRFARQALAGEPLTVFGDGSQIRCFCHVLDVVPALVALLRDREARGQVFNVGGSEPVRIEQLARRVVEITGSPGGIVHVPYDAFFEPGYRDTPSRIPDCSKARARIGFRPSRDLDEIIRSVVADQRAHVVSGS</sequence>
<dbReference type="Pfam" id="PF01370">
    <property type="entry name" value="Epimerase"/>
    <property type="match status" value="1"/>
</dbReference>
<dbReference type="AlphaFoldDB" id="A0A561U9Q1"/>
<dbReference type="InterPro" id="IPR001509">
    <property type="entry name" value="Epimerase_deHydtase"/>
</dbReference>
<comment type="cofactor">
    <cofactor evidence="1">
        <name>NAD(+)</name>
        <dbReference type="ChEBI" id="CHEBI:57540"/>
    </cofactor>
</comment>
<evidence type="ECO:0000256" key="4">
    <source>
        <dbReference type="ARBA" id="ARBA00023239"/>
    </source>
</evidence>
<dbReference type="GO" id="GO:0005737">
    <property type="term" value="C:cytoplasm"/>
    <property type="evidence" value="ECO:0007669"/>
    <property type="project" value="TreeGrafter"/>
</dbReference>
<proteinExistence type="predicted"/>
<evidence type="ECO:0000313" key="7">
    <source>
        <dbReference type="Proteomes" id="UP000316184"/>
    </source>
</evidence>
<dbReference type="InterPro" id="IPR036291">
    <property type="entry name" value="NAD(P)-bd_dom_sf"/>
</dbReference>
<keyword evidence="3" id="KW-0520">NAD</keyword>
<dbReference type="Proteomes" id="UP000316184">
    <property type="component" value="Unassembled WGS sequence"/>
</dbReference>
<dbReference type="InterPro" id="IPR044516">
    <property type="entry name" value="UXS-like"/>
</dbReference>
<evidence type="ECO:0000256" key="1">
    <source>
        <dbReference type="ARBA" id="ARBA00001911"/>
    </source>
</evidence>
<dbReference type="GO" id="GO:0042732">
    <property type="term" value="P:D-xylose metabolic process"/>
    <property type="evidence" value="ECO:0007669"/>
    <property type="project" value="InterPro"/>
</dbReference>
<feature type="domain" description="NAD-dependent epimerase/dehydratase" evidence="5">
    <location>
        <begin position="4"/>
        <end position="244"/>
    </location>
</feature>
<keyword evidence="4" id="KW-0456">Lyase</keyword>
<evidence type="ECO:0000256" key="3">
    <source>
        <dbReference type="ARBA" id="ARBA00023027"/>
    </source>
</evidence>
<evidence type="ECO:0000256" key="2">
    <source>
        <dbReference type="ARBA" id="ARBA00022793"/>
    </source>
</evidence>
<dbReference type="SUPFAM" id="SSF51735">
    <property type="entry name" value="NAD(P)-binding Rossmann-fold domains"/>
    <property type="match status" value="1"/>
</dbReference>
<dbReference type="Gene3D" id="3.40.50.720">
    <property type="entry name" value="NAD(P)-binding Rossmann-like Domain"/>
    <property type="match status" value="1"/>
</dbReference>
<name>A0A561U9Q1_9PSEU</name>
<dbReference type="GO" id="GO:0048040">
    <property type="term" value="F:UDP-glucuronate decarboxylase activity"/>
    <property type="evidence" value="ECO:0007669"/>
    <property type="project" value="TreeGrafter"/>
</dbReference>
<organism evidence="6 7">
    <name type="scientific">Saccharopolyspora dendranthemae</name>
    <dbReference type="NCBI Taxonomy" id="1181886"/>
    <lineage>
        <taxon>Bacteria</taxon>
        <taxon>Bacillati</taxon>
        <taxon>Actinomycetota</taxon>
        <taxon>Actinomycetes</taxon>
        <taxon>Pseudonocardiales</taxon>
        <taxon>Pseudonocardiaceae</taxon>
        <taxon>Saccharopolyspora</taxon>
    </lineage>
</organism>
<keyword evidence="7" id="KW-1185">Reference proteome</keyword>
<gene>
    <name evidence="6" type="ORF">FHU35_121097</name>
</gene>
<accession>A0A561U9Q1</accession>
<dbReference type="GO" id="GO:0070403">
    <property type="term" value="F:NAD+ binding"/>
    <property type="evidence" value="ECO:0007669"/>
    <property type="project" value="InterPro"/>
</dbReference>
<evidence type="ECO:0000313" key="6">
    <source>
        <dbReference type="EMBL" id="TWF96096.1"/>
    </source>
</evidence>
<reference evidence="6 7" key="1">
    <citation type="submission" date="2019-06" db="EMBL/GenBank/DDBJ databases">
        <title>Sequencing the genomes of 1000 actinobacteria strains.</title>
        <authorList>
            <person name="Klenk H.-P."/>
        </authorList>
    </citation>
    <scope>NUCLEOTIDE SEQUENCE [LARGE SCALE GENOMIC DNA]</scope>
    <source>
        <strain evidence="6 7">DSM 46699</strain>
    </source>
</reference>
<dbReference type="PANTHER" id="PTHR43078:SF6">
    <property type="entry name" value="UDP-GLUCURONIC ACID DECARBOXYLASE 1"/>
    <property type="match status" value="1"/>
</dbReference>
<evidence type="ECO:0000259" key="5">
    <source>
        <dbReference type="Pfam" id="PF01370"/>
    </source>
</evidence>
<dbReference type="EMBL" id="VIWX01000002">
    <property type="protein sequence ID" value="TWF96096.1"/>
    <property type="molecule type" value="Genomic_DNA"/>
</dbReference>
<dbReference type="OrthoDB" id="9801785at2"/>
<dbReference type="RefSeq" id="WP_145739536.1">
    <property type="nucleotide sequence ID" value="NZ_VIWX01000002.1"/>
</dbReference>
<protein>
    <submittedName>
        <fullName evidence="6">UDP-glucose 4-epimerase</fullName>
    </submittedName>
</protein>
<keyword evidence="2" id="KW-0210">Decarboxylase</keyword>
<dbReference type="PANTHER" id="PTHR43078">
    <property type="entry name" value="UDP-GLUCURONIC ACID DECARBOXYLASE-RELATED"/>
    <property type="match status" value="1"/>
</dbReference>
<comment type="caution">
    <text evidence="6">The sequence shown here is derived from an EMBL/GenBank/DDBJ whole genome shotgun (WGS) entry which is preliminary data.</text>
</comment>